<proteinExistence type="predicted"/>
<accession>A0AAW1EZU9</accession>
<dbReference type="PANTHER" id="PTHR18829:SF0">
    <property type="entry name" value="PROTEIN YAE1 HOMOLOG"/>
    <property type="match status" value="1"/>
</dbReference>
<dbReference type="GO" id="GO:0005737">
    <property type="term" value="C:cytoplasm"/>
    <property type="evidence" value="ECO:0007669"/>
    <property type="project" value="UniProtKB-SubCell"/>
</dbReference>
<comment type="subcellular location">
    <subcellularLocation>
        <location evidence="2">Cytoplasm</location>
    </subcellularLocation>
    <subcellularLocation>
        <location evidence="1">Nucleus</location>
    </subcellularLocation>
</comment>
<evidence type="ECO:0000313" key="7">
    <source>
        <dbReference type="Proteomes" id="UP001488805"/>
    </source>
</evidence>
<evidence type="ECO:0000259" key="5">
    <source>
        <dbReference type="Pfam" id="PF09811"/>
    </source>
</evidence>
<evidence type="ECO:0000313" key="6">
    <source>
        <dbReference type="EMBL" id="KAK9527605.1"/>
    </source>
</evidence>
<feature type="domain" description="Essential protein Yae1 N-terminal" evidence="5">
    <location>
        <begin position="39"/>
        <end position="77"/>
    </location>
</feature>
<dbReference type="Proteomes" id="UP001488805">
    <property type="component" value="Unassembled WGS sequence"/>
</dbReference>
<keyword evidence="7" id="KW-1185">Reference proteome</keyword>
<evidence type="ECO:0000256" key="4">
    <source>
        <dbReference type="ARBA" id="ARBA00023242"/>
    </source>
</evidence>
<reference evidence="6 7" key="1">
    <citation type="journal article" date="2024" name="Genome Biol. Evol.">
        <title>Chromosome-level genome assembly of the viviparous eelpout Zoarces viviparus.</title>
        <authorList>
            <person name="Fuhrmann N."/>
            <person name="Brasseur M.V."/>
            <person name="Bakowski C.E."/>
            <person name="Podsiadlowski L."/>
            <person name="Prost S."/>
            <person name="Krehenwinkel H."/>
            <person name="Mayer C."/>
        </authorList>
    </citation>
    <scope>NUCLEOTIDE SEQUENCE [LARGE SCALE GENOMIC DNA]</scope>
    <source>
        <strain evidence="6">NO-MEL_2022_Ind0_liver</strain>
    </source>
</reference>
<gene>
    <name evidence="6" type="ORF">VZT92_014153</name>
</gene>
<dbReference type="GO" id="GO:0005634">
    <property type="term" value="C:nucleus"/>
    <property type="evidence" value="ECO:0007669"/>
    <property type="project" value="UniProtKB-SubCell"/>
</dbReference>
<dbReference type="InterPro" id="IPR038881">
    <property type="entry name" value="Yae1-like"/>
</dbReference>
<dbReference type="Pfam" id="PF09811">
    <property type="entry name" value="Yae1_N"/>
    <property type="match status" value="1"/>
</dbReference>
<organism evidence="6 7">
    <name type="scientific">Zoarces viviparus</name>
    <name type="common">Viviparous eelpout</name>
    <name type="synonym">Blennius viviparus</name>
    <dbReference type="NCBI Taxonomy" id="48416"/>
    <lineage>
        <taxon>Eukaryota</taxon>
        <taxon>Metazoa</taxon>
        <taxon>Chordata</taxon>
        <taxon>Craniata</taxon>
        <taxon>Vertebrata</taxon>
        <taxon>Euteleostomi</taxon>
        <taxon>Actinopterygii</taxon>
        <taxon>Neopterygii</taxon>
        <taxon>Teleostei</taxon>
        <taxon>Neoteleostei</taxon>
        <taxon>Acanthomorphata</taxon>
        <taxon>Eupercaria</taxon>
        <taxon>Perciformes</taxon>
        <taxon>Cottioidei</taxon>
        <taxon>Zoarcales</taxon>
        <taxon>Zoarcidae</taxon>
        <taxon>Zoarcinae</taxon>
        <taxon>Zoarces</taxon>
    </lineage>
</organism>
<dbReference type="InterPro" id="IPR019191">
    <property type="entry name" value="Essential_protein_Yae1_N"/>
</dbReference>
<evidence type="ECO:0000256" key="1">
    <source>
        <dbReference type="ARBA" id="ARBA00004123"/>
    </source>
</evidence>
<evidence type="ECO:0000256" key="2">
    <source>
        <dbReference type="ARBA" id="ARBA00004496"/>
    </source>
</evidence>
<name>A0AAW1EZU9_ZOAVI</name>
<dbReference type="PANTHER" id="PTHR18829">
    <property type="entry name" value="PROTEIN YAE1 HOMOLOG"/>
    <property type="match status" value="1"/>
</dbReference>
<dbReference type="EMBL" id="JBCEZU010000112">
    <property type="protein sequence ID" value="KAK9527605.1"/>
    <property type="molecule type" value="Genomic_DNA"/>
</dbReference>
<dbReference type="AlphaFoldDB" id="A0AAW1EZU9"/>
<evidence type="ECO:0000256" key="3">
    <source>
        <dbReference type="ARBA" id="ARBA00022490"/>
    </source>
</evidence>
<protein>
    <recommendedName>
        <fullName evidence="5">Essential protein Yae1 N-terminal domain-containing protein</fullName>
    </recommendedName>
</protein>
<keyword evidence="3" id="KW-0963">Cytoplasm</keyword>
<comment type="caution">
    <text evidence="6">The sequence shown here is derived from an EMBL/GenBank/DDBJ whole genome shotgun (WGS) entry which is preliminary data.</text>
</comment>
<keyword evidence="4" id="KW-0539">Nucleus</keyword>
<sequence length="218" mass="23750">MSWVKTVSYSEDVFDENADDLTLQSKEWTSNMKKRVKDGYVNGVEAGEEASLQAGFNRGFREGAAQTVAVGRLKGIVSAIWCWCQIQRPESPLPASVTDLLRSVSQHEDTIVEGIRAALENPPPSVSSVSESMEDLEVQQAESGCGGEGCKGMDCCKKGEEIDLDAPQRQQKLRSGSTDCSAGSSESLNLLLKRCLDLVSELELPQELIGHIQELKDV</sequence>